<sequence>MARLSLYRVVAALAALVLAAQWWPRALPAPPPAGPAGPDGIVRLRRASAPARRAPRAARTTNGTRGCGPPLFVVHWTHVPKAGGTAFARVARRAACAANPRLAADNPCCVDDLCLGPTCESPGRCPLVMAQGVHTAAIGAAMQRLATTGRCGYDWFSTTSSLRAALGEEARSGEAARNASLAAWPLASRARFYGAAGVPLARLDADVRDFARTHDGRGLLAAASAAAERPPCGGDAARGAHSLTVVRHPFARAVSAFYYRGHSPNYDVFDLRPGLWVRPWIKRADVNLREYLALPEYANVLTKMFGATCPRDATCAESESCGCSRTQRCHAYRNASLGEAHVAAAVANLRAHRAFGVQEAFNASARLAGAAFGFAVESRDLRPDRPSAALAGRCSPSRVMRSDPAACRAAFAGHALDVRVFEAAHREFCGRLEAAGLRPAADAELARAGLCGELRHDDADAVCGPLEAPAALARLEELRRPCRKDGAWWALKHGFHSTA</sequence>
<dbReference type="Gene3D" id="3.40.50.300">
    <property type="entry name" value="P-loop containing nucleotide triphosphate hydrolases"/>
    <property type="match status" value="1"/>
</dbReference>
<dbReference type="InterPro" id="IPR027417">
    <property type="entry name" value="P-loop_NTPase"/>
</dbReference>
<dbReference type="GeneID" id="20223239"/>
<protein>
    <recommendedName>
        <fullName evidence="4">Sulfotransferase domain-containing protein</fullName>
    </recommendedName>
</protein>
<dbReference type="OrthoDB" id="201875at2759"/>
<evidence type="ECO:0000256" key="1">
    <source>
        <dbReference type="SAM" id="SignalP"/>
    </source>
</evidence>
<evidence type="ECO:0000313" key="3">
    <source>
        <dbReference type="Proteomes" id="UP000002729"/>
    </source>
</evidence>
<keyword evidence="3" id="KW-1185">Reference proteome</keyword>
<dbReference type="RefSeq" id="XP_009032469.1">
    <property type="nucleotide sequence ID" value="XM_009034221.1"/>
</dbReference>
<dbReference type="Proteomes" id="UP000002729">
    <property type="component" value="Unassembled WGS sequence"/>
</dbReference>
<name>F0XWT6_AURAN</name>
<evidence type="ECO:0000313" key="2">
    <source>
        <dbReference type="EMBL" id="EGB12837.1"/>
    </source>
</evidence>
<dbReference type="EMBL" id="GL833120">
    <property type="protein sequence ID" value="EGB12837.1"/>
    <property type="molecule type" value="Genomic_DNA"/>
</dbReference>
<dbReference type="InParanoid" id="F0XWT6"/>
<dbReference type="AlphaFoldDB" id="F0XWT6"/>
<organism evidence="3">
    <name type="scientific">Aureococcus anophagefferens</name>
    <name type="common">Harmful bloom alga</name>
    <dbReference type="NCBI Taxonomy" id="44056"/>
    <lineage>
        <taxon>Eukaryota</taxon>
        <taxon>Sar</taxon>
        <taxon>Stramenopiles</taxon>
        <taxon>Ochrophyta</taxon>
        <taxon>Pelagophyceae</taxon>
        <taxon>Pelagomonadales</taxon>
        <taxon>Pelagomonadaceae</taxon>
        <taxon>Aureococcus</taxon>
    </lineage>
</organism>
<proteinExistence type="predicted"/>
<reference evidence="2 3" key="1">
    <citation type="journal article" date="2011" name="Proc. Natl. Acad. Sci. U.S.A.">
        <title>Niche of harmful alga Aureococcus anophagefferens revealed through ecogenomics.</title>
        <authorList>
            <person name="Gobler C.J."/>
            <person name="Berry D.L."/>
            <person name="Dyhrman S.T."/>
            <person name="Wilhelm S.W."/>
            <person name="Salamov A."/>
            <person name="Lobanov A.V."/>
            <person name="Zhang Y."/>
            <person name="Collier J.L."/>
            <person name="Wurch L.L."/>
            <person name="Kustka A.B."/>
            <person name="Dill B.D."/>
            <person name="Shah M."/>
            <person name="VerBerkmoes N.C."/>
            <person name="Kuo A."/>
            <person name="Terry A."/>
            <person name="Pangilinan J."/>
            <person name="Lindquist E.A."/>
            <person name="Lucas S."/>
            <person name="Paulsen I.T."/>
            <person name="Hattenrath-Lehmann T.K."/>
            <person name="Talmage S.C."/>
            <person name="Walker E.A."/>
            <person name="Koch F."/>
            <person name="Burson A.M."/>
            <person name="Marcoval M.A."/>
            <person name="Tang Y.Z."/>
            <person name="Lecleir G.R."/>
            <person name="Coyne K.J."/>
            <person name="Berg G.M."/>
            <person name="Bertrand E.M."/>
            <person name="Saito M.A."/>
            <person name="Gladyshev V.N."/>
            <person name="Grigoriev I.V."/>
        </authorList>
    </citation>
    <scope>NUCLEOTIDE SEQUENCE [LARGE SCALE GENOMIC DNA]</scope>
    <source>
        <strain evidence="3">CCMP 1984</strain>
    </source>
</reference>
<keyword evidence="1" id="KW-0732">Signal</keyword>
<feature type="chain" id="PRO_5003261149" description="Sulfotransferase domain-containing protein" evidence="1">
    <location>
        <begin position="29"/>
        <end position="499"/>
    </location>
</feature>
<evidence type="ECO:0008006" key="4">
    <source>
        <dbReference type="Google" id="ProtNLM"/>
    </source>
</evidence>
<feature type="signal peptide" evidence="1">
    <location>
        <begin position="1"/>
        <end position="28"/>
    </location>
</feature>
<dbReference type="KEGG" id="aaf:AURANDRAFT_60930"/>
<gene>
    <name evidence="2" type="ORF">AURANDRAFT_60930</name>
</gene>
<accession>F0XWT6</accession>